<name>A0A1E1IMZ9_LEIGU</name>
<comment type="subcellular location">
    <subcellularLocation>
        <location evidence="1">Cell membrane</location>
        <topology evidence="1">Multi-pass membrane protein</topology>
    </subcellularLocation>
</comment>
<dbReference type="AlphaFoldDB" id="A0A1E1IMZ9"/>
<evidence type="ECO:0000256" key="6">
    <source>
        <dbReference type="ARBA" id="ARBA00023136"/>
    </source>
</evidence>
<evidence type="ECO:0000256" key="7">
    <source>
        <dbReference type="SAM" id="Phobius"/>
    </source>
</evidence>
<feature type="transmembrane region" description="Helical" evidence="7">
    <location>
        <begin position="359"/>
        <end position="379"/>
    </location>
</feature>
<dbReference type="PANTHER" id="PTHR23516">
    <property type="entry name" value="SAM (S-ADENOSYL METHIONINE) TRANSPORTER"/>
    <property type="match status" value="1"/>
</dbReference>
<feature type="transmembrane region" description="Helical" evidence="7">
    <location>
        <begin position="225"/>
        <end position="252"/>
    </location>
</feature>
<dbReference type="GO" id="GO:0015098">
    <property type="term" value="F:molybdate ion transmembrane transporter activity"/>
    <property type="evidence" value="ECO:0007669"/>
    <property type="project" value="InterPro"/>
</dbReference>
<evidence type="ECO:0000256" key="1">
    <source>
        <dbReference type="ARBA" id="ARBA00004651"/>
    </source>
</evidence>
<feature type="transmembrane region" description="Helical" evidence="7">
    <location>
        <begin position="474"/>
        <end position="495"/>
    </location>
</feature>
<dbReference type="EMBL" id="CALQ01000010">
    <property type="protein sequence ID" value="CCM12511.1"/>
    <property type="molecule type" value="Genomic_DNA"/>
</dbReference>
<accession>A0A1E1IMZ9</accession>
<keyword evidence="3" id="KW-1003">Cell membrane</keyword>
<evidence type="ECO:0000313" key="8">
    <source>
        <dbReference type="EMBL" id="CCM12511.1"/>
    </source>
</evidence>
<dbReference type="GO" id="GO:0005886">
    <property type="term" value="C:plasma membrane"/>
    <property type="evidence" value="ECO:0007669"/>
    <property type="project" value="UniProtKB-SubCell"/>
</dbReference>
<organism evidence="8">
    <name type="scientific">Leishmania guyanensis</name>
    <dbReference type="NCBI Taxonomy" id="5670"/>
    <lineage>
        <taxon>Eukaryota</taxon>
        <taxon>Discoba</taxon>
        <taxon>Euglenozoa</taxon>
        <taxon>Kinetoplastea</taxon>
        <taxon>Metakinetoplastina</taxon>
        <taxon>Trypanosomatida</taxon>
        <taxon>Trypanosomatidae</taxon>
        <taxon>Leishmaniinae</taxon>
        <taxon>Leishmania</taxon>
        <taxon>Leishmania guyanensis species complex</taxon>
    </lineage>
</organism>
<keyword evidence="4 7" id="KW-0812">Transmembrane</keyword>
<proteinExistence type="predicted"/>
<feature type="transmembrane region" description="Helical" evidence="7">
    <location>
        <begin position="65"/>
        <end position="86"/>
    </location>
</feature>
<feature type="transmembrane region" description="Helical" evidence="7">
    <location>
        <begin position="129"/>
        <end position="151"/>
    </location>
</feature>
<evidence type="ECO:0000256" key="2">
    <source>
        <dbReference type="ARBA" id="ARBA00022448"/>
    </source>
</evidence>
<evidence type="ECO:0000256" key="5">
    <source>
        <dbReference type="ARBA" id="ARBA00022989"/>
    </source>
</evidence>
<protein>
    <submittedName>
        <fullName evidence="8">Uncharacterized protein</fullName>
    </submittedName>
</protein>
<evidence type="ECO:0000256" key="3">
    <source>
        <dbReference type="ARBA" id="ARBA00022475"/>
    </source>
</evidence>
<dbReference type="InterPro" id="IPR008509">
    <property type="entry name" value="MOT2/MFSD5"/>
</dbReference>
<feature type="transmembrane region" description="Helical" evidence="7">
    <location>
        <begin position="409"/>
        <end position="426"/>
    </location>
</feature>
<gene>
    <name evidence="8" type="primary">LgM4147LRVhigh.01.00010.00410</name>
    <name evidence="8" type="ORF">BN36_0100410</name>
</gene>
<dbReference type="PANTHER" id="PTHR23516:SF1">
    <property type="entry name" value="MOLYBDATE-ANION TRANSPORTER"/>
    <property type="match status" value="1"/>
</dbReference>
<sequence>MQADTLARAMEPTVTITTKPYKPSPSIYDAWEDTLLPFLVPAMVLSTWPILMLMRTRSRTPIKLLTIAALVSLADGLLGSCAFPLQHQYALSLSANSALFYAGTATYWLGGLALSPLMEIWGCRRSCMALAVVGMVGAWGSGQSTVLFALVGRIASAAATSGLLTWVECALYHEPHVHRCPAADRDDKDTAESNGGEELSDSGTLTLFHQVRPAMLLLSTVASQYVMVVTPTVSLAPCWAALLCYLGVFVVACRLTVLPGASATGWPQWTELISFHVSGSGNGVHAKSASVKNVPASAVMSDSTAAALLLLPGMALNCSSSSAGHSQKTFSHGVLWHYAHSYGTSIRALCLPRHFARHVVDIVFGATFFTASLLWVPTLELFDDSIPFGVVFKLFMIATFLGSTFSLPVWAVGGAEAAVVVLLSLSERTLSTSRDYAIPVTIMLSGIVLHLTYGCVLTTGSLWRAEYPASSSTLTLLFTMKACTGVLGWVFLSLIDGKYMEDAFVFEAQWMWVLMWVEAVALTQYIVARIGPRFNRGAVGAAATVCQVDSGNVKNLSSGVVEVGLAAGWDNVVYADRHARTHTA</sequence>
<feature type="transmembrane region" description="Helical" evidence="7">
    <location>
        <begin position="438"/>
        <end position="462"/>
    </location>
</feature>
<keyword evidence="5 7" id="KW-1133">Transmembrane helix</keyword>
<keyword evidence="2" id="KW-0813">Transport</keyword>
<reference evidence="8" key="1">
    <citation type="submission" date="2012-08" db="EMBL/GenBank/DDBJ databases">
        <title>Comparative genomics of metastatic and non-metastatic Leishmania guyanensis provides insights into polygenic factors involved in Leishmania RNA virus infection.</title>
        <authorList>
            <person name="Smith D."/>
            <person name="Hertz-Fowler C."/>
            <person name="Martin R."/>
            <person name="Dickens N."/>
            <person name="Fasel N."/>
            <person name="Falquet L."/>
            <person name="Beverley S."/>
            <person name="Zangger H."/>
            <person name="Calderon-Copete S."/>
            <person name="Mottram J."/>
            <person name="Xenarios I."/>
        </authorList>
    </citation>
    <scope>NUCLEOTIDE SEQUENCE</scope>
    <source>
        <strain evidence="8">MHOM/BR/75/M4147/SSU:IR2SAT-LUC</strain>
    </source>
</reference>
<feature type="transmembrane region" description="Helical" evidence="7">
    <location>
        <begin position="98"/>
        <end position="117"/>
    </location>
</feature>
<evidence type="ECO:0000256" key="4">
    <source>
        <dbReference type="ARBA" id="ARBA00022692"/>
    </source>
</evidence>
<keyword evidence="6 7" id="KW-0472">Membrane</keyword>